<accession>A0A2N1PIB2</accession>
<protein>
    <submittedName>
        <fullName evidence="3">Uncharacterized protein</fullName>
    </submittedName>
</protein>
<feature type="transmembrane region" description="Helical" evidence="2">
    <location>
        <begin position="121"/>
        <end position="141"/>
    </location>
</feature>
<feature type="transmembrane region" description="Helical" evidence="2">
    <location>
        <begin position="220"/>
        <end position="236"/>
    </location>
</feature>
<evidence type="ECO:0000313" key="4">
    <source>
        <dbReference type="Proteomes" id="UP000233256"/>
    </source>
</evidence>
<evidence type="ECO:0000256" key="1">
    <source>
        <dbReference type="SAM" id="MobiDB-lite"/>
    </source>
</evidence>
<dbReference type="Proteomes" id="UP000233256">
    <property type="component" value="Unassembled WGS sequence"/>
</dbReference>
<feature type="transmembrane region" description="Helical" evidence="2">
    <location>
        <begin position="147"/>
        <end position="164"/>
    </location>
</feature>
<feature type="transmembrane region" description="Helical" evidence="2">
    <location>
        <begin position="243"/>
        <end position="259"/>
    </location>
</feature>
<feature type="transmembrane region" description="Helical" evidence="2">
    <location>
        <begin position="279"/>
        <end position="297"/>
    </location>
</feature>
<feature type="region of interest" description="Disordered" evidence="1">
    <location>
        <begin position="717"/>
        <end position="752"/>
    </location>
</feature>
<gene>
    <name evidence="3" type="ORF">CVV64_20420</name>
</gene>
<keyword evidence="2" id="KW-0472">Membrane</keyword>
<dbReference type="AlphaFoldDB" id="A0A2N1PIB2"/>
<proteinExistence type="predicted"/>
<feature type="transmembrane region" description="Helical" evidence="2">
    <location>
        <begin position="398"/>
        <end position="420"/>
    </location>
</feature>
<feature type="compositionally biased region" description="Basic and acidic residues" evidence="1">
    <location>
        <begin position="734"/>
        <end position="745"/>
    </location>
</feature>
<name>A0A2N1PIB2_9BACT</name>
<sequence>MKNTLLAIPLFLVLLLGLTPGISMMEDLGRHLLLGKIILQNHSVPTVNLLTFTFPDYPFVNHHWLSEVIFYLVHSVSGLNGLILLKIFLMTGSLLLALGSFQSRSVSSLNRPSGLLNKSSALLNGSSALMALTGIISAIILGFRSHIRPELFTYFGMALFLYCFERIRHGHRYPWAILALCAWFWANAHIYFIFGLGMLGAFLLERWWHQWLKGHNGFKSVPWCEAAAVAGIFLLCTLQPNGLYGFIYPFMIFTNYGMAITENGSSPELWQLSLNPALMALPILTMFSVIALLKVTIIRPRNDQSAPLMANYIILVTSLIAAWSMIRSLPLLAIAAIPVISEAIDLLNHSLASSDTDTSNDTITSSDTDTSKDTNVCNDTNVSIISTETVKSGSSGQISAIAVVILGFWLIHGVLNGWYFRIFPSPMGPTPFGLEREEDYLALRKLKADGLPGPIFSDYNIGSLVEYCIYPEKGYVDNRPEAFPEEFWTQEYMPFLALGRKWDDMIRARSIQSVVVSPTGVREPFFAAMMKNNSWRLVHLDHVAAVWVLADNPDNREFIEKHLYTDQSLENELQRIRFIIDSVDQTSIFRRQILVHEAAYRLYSLLCIGAIEKLWPLLWNLHEKYPDYQILHEMLRVTAPPERVDQVKNVMRKAARWPLSVKQIMDWSAVLESEGKVRSALETVHRGKWFFWFSPQLRQLGRYYEAQLKKEQSSLIPAEKIEPGQIKSLQNDSMKNDSLQKDTKMENTGSNQ</sequence>
<dbReference type="EMBL" id="PGXC01000070">
    <property type="protein sequence ID" value="PKK88060.1"/>
    <property type="molecule type" value="Genomic_DNA"/>
</dbReference>
<keyword evidence="2" id="KW-0812">Transmembrane</keyword>
<evidence type="ECO:0000256" key="2">
    <source>
        <dbReference type="SAM" id="Phobius"/>
    </source>
</evidence>
<keyword evidence="2" id="KW-1133">Transmembrane helix</keyword>
<reference evidence="3 4" key="1">
    <citation type="journal article" date="2017" name="ISME J.">
        <title>Potential for microbial H2 and metal transformations associated with novel bacteria and archaea in deep terrestrial subsurface sediments.</title>
        <authorList>
            <person name="Hernsdorf A.W."/>
            <person name="Amano Y."/>
            <person name="Miyakawa K."/>
            <person name="Ise K."/>
            <person name="Suzuki Y."/>
            <person name="Anantharaman K."/>
            <person name="Probst A."/>
            <person name="Burstein D."/>
            <person name="Thomas B.C."/>
            <person name="Banfield J.F."/>
        </authorList>
    </citation>
    <scope>NUCLEOTIDE SEQUENCE [LARGE SCALE GENOMIC DNA]</scope>
    <source>
        <strain evidence="3">HGW-Wallbacteria-1</strain>
    </source>
</reference>
<comment type="caution">
    <text evidence="3">The sequence shown here is derived from an EMBL/GenBank/DDBJ whole genome shotgun (WGS) entry which is preliminary data.</text>
</comment>
<organism evidence="3 4">
    <name type="scientific">Candidatus Wallbacteria bacterium HGW-Wallbacteria-1</name>
    <dbReference type="NCBI Taxonomy" id="2013854"/>
    <lineage>
        <taxon>Bacteria</taxon>
        <taxon>Candidatus Walliibacteriota</taxon>
    </lineage>
</organism>
<feature type="transmembrane region" description="Helical" evidence="2">
    <location>
        <begin position="176"/>
        <end position="200"/>
    </location>
</feature>
<evidence type="ECO:0000313" key="3">
    <source>
        <dbReference type="EMBL" id="PKK88060.1"/>
    </source>
</evidence>
<feature type="transmembrane region" description="Helical" evidence="2">
    <location>
        <begin position="68"/>
        <end position="101"/>
    </location>
</feature>